<gene>
    <name evidence="2" type="ORF">INF20_06690</name>
</gene>
<dbReference type="InterPro" id="IPR052712">
    <property type="entry name" value="Acid_resist_chaperone_HdeD"/>
</dbReference>
<dbReference type="Proteomes" id="UP001516588">
    <property type="component" value="Unassembled WGS sequence"/>
</dbReference>
<dbReference type="Pfam" id="PF03729">
    <property type="entry name" value="DUF308"/>
    <property type="match status" value="2"/>
</dbReference>
<feature type="transmembrane region" description="Helical" evidence="1">
    <location>
        <begin position="12"/>
        <end position="30"/>
    </location>
</feature>
<keyword evidence="3" id="KW-1185">Reference proteome</keyword>
<evidence type="ECO:0000256" key="1">
    <source>
        <dbReference type="SAM" id="Phobius"/>
    </source>
</evidence>
<keyword evidence="1" id="KW-1133">Transmembrane helix</keyword>
<dbReference type="InterPro" id="IPR005325">
    <property type="entry name" value="DUF308_memb"/>
</dbReference>
<protein>
    <submittedName>
        <fullName evidence="2">DUF308 domain-containing protein</fullName>
    </submittedName>
</protein>
<dbReference type="EMBL" id="JADCKA010000012">
    <property type="protein sequence ID" value="MBE5035957.1"/>
    <property type="molecule type" value="Genomic_DNA"/>
</dbReference>
<comment type="caution">
    <text evidence="2">The sequence shown here is derived from an EMBL/GenBank/DDBJ whole genome shotgun (WGS) entry which is preliminary data.</text>
</comment>
<proteinExistence type="predicted"/>
<name>A0ABR9QYJ7_9FIRM</name>
<keyword evidence="1" id="KW-0812">Transmembrane</keyword>
<feature type="transmembrane region" description="Helical" evidence="1">
    <location>
        <begin position="92"/>
        <end position="116"/>
    </location>
</feature>
<sequence>MFKNYELWTPRISGGIIYILAGLIIMLYPAMTAFLFANVVSVLILIYGVSGIMKWVRSRKEGEAYGRDLVSGIIIALAGLVMIFNIPWVVAFLPVVTGGLLIADGAVKIPSAVAVYKEHKASLLPLILAIALPIILGIVLIAYPIAGIAAMVACFGAFMTAVGVMDIISIMMINRVIRKEAGV</sequence>
<organism evidence="2 3">
    <name type="scientific">Gallibacter intestinalis</name>
    <dbReference type="NCBI Taxonomy" id="2779356"/>
    <lineage>
        <taxon>Bacteria</taxon>
        <taxon>Bacillati</taxon>
        <taxon>Bacillota</taxon>
        <taxon>Clostridia</taxon>
        <taxon>Eubacteriales</taxon>
        <taxon>Eubacteriaceae</taxon>
        <taxon>Gallibacter</taxon>
    </lineage>
</organism>
<dbReference type="PANTHER" id="PTHR34989:SF1">
    <property type="entry name" value="PROTEIN HDED"/>
    <property type="match status" value="1"/>
</dbReference>
<dbReference type="RefSeq" id="WP_226385603.1">
    <property type="nucleotide sequence ID" value="NZ_JADCKA010000012.1"/>
</dbReference>
<feature type="transmembrane region" description="Helical" evidence="1">
    <location>
        <begin position="149"/>
        <end position="173"/>
    </location>
</feature>
<evidence type="ECO:0000313" key="2">
    <source>
        <dbReference type="EMBL" id="MBE5035957.1"/>
    </source>
</evidence>
<feature type="transmembrane region" description="Helical" evidence="1">
    <location>
        <begin position="68"/>
        <end position="86"/>
    </location>
</feature>
<evidence type="ECO:0000313" key="3">
    <source>
        <dbReference type="Proteomes" id="UP001516588"/>
    </source>
</evidence>
<accession>A0ABR9QYJ7</accession>
<feature type="transmembrane region" description="Helical" evidence="1">
    <location>
        <begin position="123"/>
        <end position="143"/>
    </location>
</feature>
<keyword evidence="1" id="KW-0472">Membrane</keyword>
<feature type="transmembrane region" description="Helical" evidence="1">
    <location>
        <begin position="36"/>
        <end position="56"/>
    </location>
</feature>
<reference evidence="2 3" key="1">
    <citation type="submission" date="2020-10" db="EMBL/GenBank/DDBJ databases">
        <title>ChiBAC.</title>
        <authorList>
            <person name="Zenner C."/>
            <person name="Hitch T.C.A."/>
            <person name="Clavel T."/>
        </authorList>
    </citation>
    <scope>NUCLEOTIDE SEQUENCE [LARGE SCALE GENOMIC DNA]</scope>
    <source>
        <strain evidence="2 3">DSM 108706</strain>
    </source>
</reference>
<dbReference type="PANTHER" id="PTHR34989">
    <property type="entry name" value="PROTEIN HDED"/>
    <property type="match status" value="1"/>
</dbReference>